<feature type="region of interest" description="Disordered" evidence="3">
    <location>
        <begin position="302"/>
        <end position="465"/>
    </location>
</feature>
<feature type="compositionally biased region" description="Basic and acidic residues" evidence="3">
    <location>
        <begin position="418"/>
        <end position="430"/>
    </location>
</feature>
<evidence type="ECO:0000313" key="7">
    <source>
        <dbReference type="Proteomes" id="UP000694701"/>
    </source>
</evidence>
<evidence type="ECO:0000256" key="3">
    <source>
        <dbReference type="SAM" id="MobiDB-lite"/>
    </source>
</evidence>
<dbReference type="PANTHER" id="PTHR13280">
    <property type="entry name" value="PHOSPHOFURIN ACIDIC CLUSTER SORTING PROTEIN"/>
    <property type="match status" value="1"/>
</dbReference>
<keyword evidence="2" id="KW-0597">Phosphoprotein</keyword>
<dbReference type="PANTHER" id="PTHR13280:SF16">
    <property type="entry name" value="PHOSPHOFURIN ACIDIC CLUSTER SORTING PROTEIN 1"/>
    <property type="match status" value="1"/>
</dbReference>
<evidence type="ECO:0000313" key="6">
    <source>
        <dbReference type="Ensembl" id="ENSCCRP00020037383.1"/>
    </source>
</evidence>
<feature type="region of interest" description="Disordered" evidence="3">
    <location>
        <begin position="702"/>
        <end position="742"/>
    </location>
</feature>
<protein>
    <submittedName>
        <fullName evidence="6">Phosphofurin acidic cluster sorting protein 1</fullName>
    </submittedName>
</protein>
<dbReference type="Ensembl" id="ENSCCRT00020040796.1">
    <property type="protein sequence ID" value="ENSCCRP00020037383.1"/>
    <property type="gene ID" value="ENSCCRG00020016086.1"/>
</dbReference>
<feature type="domain" description="Phosphofurin acidic cluster sorting protein 1/2 C-terminal" evidence="4">
    <location>
        <begin position="474"/>
        <end position="891"/>
    </location>
</feature>
<evidence type="ECO:0000259" key="5">
    <source>
        <dbReference type="Pfam" id="PF25332"/>
    </source>
</evidence>
<evidence type="ECO:0000259" key="4">
    <source>
        <dbReference type="Pfam" id="PF10254"/>
    </source>
</evidence>
<dbReference type="InterPro" id="IPR019381">
    <property type="entry name" value="PACS1/2_C"/>
</dbReference>
<feature type="compositionally biased region" description="Low complexity" evidence="3">
    <location>
        <begin position="704"/>
        <end position="716"/>
    </location>
</feature>
<feature type="compositionally biased region" description="Basic and acidic residues" evidence="3">
    <location>
        <begin position="189"/>
        <end position="204"/>
    </location>
</feature>
<proteinExistence type="inferred from homology"/>
<feature type="region of interest" description="Disordered" evidence="3">
    <location>
        <begin position="1"/>
        <end position="25"/>
    </location>
</feature>
<evidence type="ECO:0000256" key="1">
    <source>
        <dbReference type="ARBA" id="ARBA00008590"/>
    </source>
</evidence>
<feature type="compositionally biased region" description="Polar residues" evidence="3">
    <location>
        <begin position="335"/>
        <end position="352"/>
    </location>
</feature>
<comment type="similarity">
    <text evidence="1">Belongs to the PACS family.</text>
</comment>
<dbReference type="GO" id="GO:0044325">
    <property type="term" value="F:transmembrane transporter binding"/>
    <property type="evidence" value="ECO:0007669"/>
    <property type="project" value="TreeGrafter"/>
</dbReference>
<reference evidence="6" key="1">
    <citation type="submission" date="2025-08" db="UniProtKB">
        <authorList>
            <consortium name="Ensembl"/>
        </authorList>
    </citation>
    <scope>IDENTIFICATION</scope>
</reference>
<feature type="region of interest" description="Disordered" evidence="3">
    <location>
        <begin position="189"/>
        <end position="253"/>
    </location>
</feature>
<sequence>MSERGGLPRTGGVPSPQPSKPVAITSNRPVHMNLYATWEVDRSSPSCVPRLFNLTLKKLVMLKELDKDLTSVVIAVKLQGSKRILRSNEILLPSSGQTETDLQLTFSLQYPHFLKRDANKLQIMLQRRKRYKNRTILGYKTLALGLINMAEVMQHPTEGAQVLGLHSQLKEVSVPVAEIRVYSLSSQPIDHEGPKVKMNDRSPDIDNYSEEEEESYSSEQEGSDDPVHHYLDDEEDEVRKKKPRRKLTSNASITRQPNIKQKFVALLKRFKVSDEVGFGLEHVSREQIQEVEEDLDELYDSLEMYNPSDSGPEMEETDSILSTPKPKLRPFFEGMSQSSSQTEIGSLNSKGSLSRDPFSLQGDQPASDKLKHSRSRTLDEPLSETDTLELNDQELFSDVGPSITVSVAEKPRTPLKTNKNELSPRLDGGHTPRKRCTPVKDRQLSKPLSERANSSDSERSPELGHSTQVLRKAVYDQLNQILFSDAALPESLILINGTDWQGQYVAEQLQLQKHPVVCTCSGAEIQAVLSALLTRIQKFCNCNSSMPRPVKVAVVGGQSYLGSVLQFFVTQLANKTSDWLNHLRFLVVPLGSHPVAKHLGALDNRYSAAFLDGAWRDTFNRSEPPQTDAVDVAARVAQYISGAALTHQLPIAEAMLTCKHRTRDEDSYQKFIPFIGVVKVGLIEPGQSSAGDSEEGVAVSLAVPSTSPPSHGSPGSLKETATPPSSPSMGGGLAVQGSPSMPHGGDAIGLQVDYWLASLAEKRREGERRDANYKNTLKSAFWSLQVSRLPGGGASEPQAPLNTMAMTVVTKEKNKKVPTIFLGKKPKEREMDSKSQVIEGISRLICSAKQQQTILKVSIDGCEWNDVKFFQLAAQWPTHVKYLPVGLFGYSKPPS</sequence>
<feature type="domain" description="Phosphofurin acidic cluster sorting protein 1/2 N-terminal C2" evidence="5">
    <location>
        <begin position="30"/>
        <end position="189"/>
    </location>
</feature>
<feature type="compositionally biased region" description="Acidic residues" evidence="3">
    <location>
        <begin position="381"/>
        <end position="392"/>
    </location>
</feature>
<dbReference type="Pfam" id="PF25332">
    <property type="entry name" value="C2_PACS_N"/>
    <property type="match status" value="1"/>
</dbReference>
<evidence type="ECO:0000256" key="2">
    <source>
        <dbReference type="ARBA" id="ARBA00022553"/>
    </source>
</evidence>
<dbReference type="GO" id="GO:0072659">
    <property type="term" value="P:protein localization to plasma membrane"/>
    <property type="evidence" value="ECO:0007669"/>
    <property type="project" value="TreeGrafter"/>
</dbReference>
<accession>A0A8C2E7Y6</accession>
<organism evidence="6 7">
    <name type="scientific">Cyprinus carpio</name>
    <name type="common">Common carp</name>
    <dbReference type="NCBI Taxonomy" id="7962"/>
    <lineage>
        <taxon>Eukaryota</taxon>
        <taxon>Metazoa</taxon>
        <taxon>Chordata</taxon>
        <taxon>Craniata</taxon>
        <taxon>Vertebrata</taxon>
        <taxon>Euteleostomi</taxon>
        <taxon>Actinopterygii</taxon>
        <taxon>Neopterygii</taxon>
        <taxon>Teleostei</taxon>
        <taxon>Ostariophysi</taxon>
        <taxon>Cypriniformes</taxon>
        <taxon>Cyprinidae</taxon>
        <taxon>Cyprininae</taxon>
        <taxon>Cyprinus</taxon>
    </lineage>
</organism>
<dbReference type="InterPro" id="IPR057541">
    <property type="entry name" value="PACS1/2_N"/>
</dbReference>
<feature type="compositionally biased region" description="Acidic residues" evidence="3">
    <location>
        <begin position="207"/>
        <end position="224"/>
    </location>
</feature>
<dbReference type="AlphaFoldDB" id="A0A8C2E7Y6"/>
<dbReference type="Pfam" id="PF10254">
    <property type="entry name" value="Pacs-1"/>
    <property type="match status" value="1"/>
</dbReference>
<name>A0A8C2E7Y6_CYPCA</name>
<dbReference type="Proteomes" id="UP000694701">
    <property type="component" value="Unplaced"/>
</dbReference>